<protein>
    <submittedName>
        <fullName evidence="2">Uncharacterized protein</fullName>
    </submittedName>
</protein>
<organism evidence="2 3">
    <name type="scientific">Pseudoalteromonas luteoviolacea</name>
    <dbReference type="NCBI Taxonomy" id="43657"/>
    <lineage>
        <taxon>Bacteria</taxon>
        <taxon>Pseudomonadati</taxon>
        <taxon>Pseudomonadota</taxon>
        <taxon>Gammaproteobacteria</taxon>
        <taxon>Alteromonadales</taxon>
        <taxon>Pseudoalteromonadaceae</taxon>
        <taxon>Pseudoalteromonas</taxon>
    </lineage>
</organism>
<feature type="transmembrane region" description="Helical" evidence="1">
    <location>
        <begin position="15"/>
        <end position="33"/>
    </location>
</feature>
<gene>
    <name evidence="2" type="ORF">A7985_12955</name>
</gene>
<name>A0A1C0TRD8_9GAMM</name>
<comment type="caution">
    <text evidence="2">The sequence shown here is derived from an EMBL/GenBank/DDBJ whole genome shotgun (WGS) entry which is preliminary data.</text>
</comment>
<evidence type="ECO:0000313" key="3">
    <source>
        <dbReference type="Proteomes" id="UP000093366"/>
    </source>
</evidence>
<proteinExistence type="predicted"/>
<keyword evidence="1" id="KW-0472">Membrane</keyword>
<accession>A0A1C0TRD8</accession>
<keyword evidence="1" id="KW-1133">Transmembrane helix</keyword>
<sequence length="61" mass="7093">MLVYSSHEPANKVKTIFLIWFGTLSASSIHYLWTVKMIFKKKTEKNKNNFKKPVCRAFKGG</sequence>
<evidence type="ECO:0000313" key="2">
    <source>
        <dbReference type="EMBL" id="OCQ21504.1"/>
    </source>
</evidence>
<dbReference type="AlphaFoldDB" id="A0A1C0TRD8"/>
<dbReference type="EMBL" id="MAUJ01000003">
    <property type="protein sequence ID" value="OCQ21504.1"/>
    <property type="molecule type" value="Genomic_DNA"/>
</dbReference>
<reference evidence="3" key="1">
    <citation type="submission" date="2016-07" db="EMBL/GenBank/DDBJ databases">
        <authorList>
            <person name="Florea S."/>
            <person name="Webb J.S."/>
            <person name="Jaromczyk J."/>
            <person name="Schardl C.L."/>
        </authorList>
    </citation>
    <scope>NUCLEOTIDE SEQUENCE [LARGE SCALE GENOMIC DNA]</scope>
    <source>
        <strain evidence="3">IPB1</strain>
    </source>
</reference>
<keyword evidence="1" id="KW-0812">Transmembrane</keyword>
<evidence type="ECO:0000256" key="1">
    <source>
        <dbReference type="SAM" id="Phobius"/>
    </source>
</evidence>
<dbReference type="Proteomes" id="UP000093366">
    <property type="component" value="Unassembled WGS sequence"/>
</dbReference>